<protein>
    <submittedName>
        <fullName evidence="3">Uncharacterized protein</fullName>
    </submittedName>
</protein>
<keyword evidence="2" id="KW-0472">Membrane</keyword>
<dbReference type="EMBL" id="JBAPLU010000010">
    <property type="protein sequence ID" value="MEI4272385.1"/>
    <property type="molecule type" value="Genomic_DNA"/>
</dbReference>
<feature type="transmembrane region" description="Helical" evidence="2">
    <location>
        <begin position="165"/>
        <end position="191"/>
    </location>
</feature>
<feature type="compositionally biased region" description="Low complexity" evidence="1">
    <location>
        <begin position="347"/>
        <end position="363"/>
    </location>
</feature>
<accession>A0ABU8DUL9</accession>
<feature type="transmembrane region" description="Helical" evidence="2">
    <location>
        <begin position="89"/>
        <end position="108"/>
    </location>
</feature>
<feature type="compositionally biased region" description="Basic and acidic residues" evidence="1">
    <location>
        <begin position="1"/>
        <end position="11"/>
    </location>
</feature>
<evidence type="ECO:0000256" key="1">
    <source>
        <dbReference type="SAM" id="MobiDB-lite"/>
    </source>
</evidence>
<keyword evidence="4" id="KW-1185">Reference proteome</keyword>
<feature type="transmembrane region" description="Helical" evidence="2">
    <location>
        <begin position="115"/>
        <end position="132"/>
    </location>
</feature>
<name>A0ABU8DUL9_9ACTN</name>
<dbReference type="Proteomes" id="UP001361570">
    <property type="component" value="Unassembled WGS sequence"/>
</dbReference>
<organism evidence="3 4">
    <name type="scientific">Klenkia sesuvii</name>
    <dbReference type="NCBI Taxonomy" id="3103137"/>
    <lineage>
        <taxon>Bacteria</taxon>
        <taxon>Bacillati</taxon>
        <taxon>Actinomycetota</taxon>
        <taxon>Actinomycetes</taxon>
        <taxon>Geodermatophilales</taxon>
        <taxon>Geodermatophilaceae</taxon>
        <taxon>Klenkia</taxon>
    </lineage>
</organism>
<feature type="transmembrane region" description="Helical" evidence="2">
    <location>
        <begin position="320"/>
        <end position="338"/>
    </location>
</feature>
<comment type="caution">
    <text evidence="3">The sequence shown here is derived from an EMBL/GenBank/DDBJ whole genome shotgun (WGS) entry which is preliminary data.</text>
</comment>
<feature type="transmembrane region" description="Helical" evidence="2">
    <location>
        <begin position="256"/>
        <end position="275"/>
    </location>
</feature>
<keyword evidence="2" id="KW-1133">Transmembrane helix</keyword>
<keyword evidence="2" id="KW-0812">Transmembrane</keyword>
<feature type="transmembrane region" description="Helical" evidence="2">
    <location>
        <begin position="48"/>
        <end position="69"/>
    </location>
</feature>
<feature type="compositionally biased region" description="Low complexity" evidence="1">
    <location>
        <begin position="12"/>
        <end position="30"/>
    </location>
</feature>
<feature type="transmembrane region" description="Helical" evidence="2">
    <location>
        <begin position="282"/>
        <end position="300"/>
    </location>
</feature>
<evidence type="ECO:0000313" key="4">
    <source>
        <dbReference type="Proteomes" id="UP001361570"/>
    </source>
</evidence>
<feature type="compositionally biased region" description="Acidic residues" evidence="1">
    <location>
        <begin position="364"/>
        <end position="374"/>
    </location>
</feature>
<gene>
    <name evidence="3" type="ORF">TEK04_11695</name>
</gene>
<feature type="region of interest" description="Disordered" evidence="1">
    <location>
        <begin position="347"/>
        <end position="381"/>
    </location>
</feature>
<dbReference type="RefSeq" id="WP_336404523.1">
    <property type="nucleotide sequence ID" value="NZ_JBAPLU010000010.1"/>
</dbReference>
<feature type="transmembrane region" description="Helical" evidence="2">
    <location>
        <begin position="203"/>
        <end position="224"/>
    </location>
</feature>
<proteinExistence type="predicted"/>
<reference evidence="3 4" key="1">
    <citation type="submission" date="2024-03" db="EMBL/GenBank/DDBJ databases">
        <title>Draft genome sequence of Klenkia sp. LSe6-5.</title>
        <authorList>
            <person name="Duangmal K."/>
            <person name="Chantavorakit T."/>
        </authorList>
    </citation>
    <scope>NUCLEOTIDE SEQUENCE [LARGE SCALE GENOMIC DNA]</scope>
    <source>
        <strain evidence="3 4">LSe6-5</strain>
    </source>
</reference>
<evidence type="ECO:0000313" key="3">
    <source>
        <dbReference type="EMBL" id="MEI4272385.1"/>
    </source>
</evidence>
<evidence type="ECO:0000256" key="2">
    <source>
        <dbReference type="SAM" id="Phobius"/>
    </source>
</evidence>
<sequence>MATRRTPDQPRRPATARARRATPTTGGRPPRGVDRPPVDRLVVGDVPLLARAAGVVLALAGLVGAVAVVPTYLVVDDVPLSLATGPFDVLVALVTPVAALVVGAPTAAGRLPRLGLAYAGVAGGLAVGRLLIELYQGTASTTRPGVEVLAGDLVVTSTVSRGSGWVLGVVALALTVAAGVLAGLAWGRTVMEDAGSLDPLRPVLAGAAVLLGALAALCLALPAADVPDQLVTDPATGLVTVVTTEGPRALLERPGAALLGGLVLAGALLLSGAVAASLRPRLAAVGGLAAVAVAVVQAGLSGLRDALHSPDLDWTVPGAGLLLTGLALAGLALVAWRWRPAPGRARGRAAAGYDATTDGTTDGTVDETTDEGADADALPGG</sequence>
<feature type="region of interest" description="Disordered" evidence="1">
    <location>
        <begin position="1"/>
        <end position="38"/>
    </location>
</feature>